<protein>
    <submittedName>
        <fullName evidence="2">Uncharacterized protein</fullName>
    </submittedName>
</protein>
<comment type="caution">
    <text evidence="2">The sequence shown here is derived from an EMBL/GenBank/DDBJ whole genome shotgun (WGS) entry which is preliminary data.</text>
</comment>
<keyword evidence="3" id="KW-1185">Reference proteome</keyword>
<organism evidence="2 3">
    <name type="scientific">Actinomadura miaoliensis</name>
    <dbReference type="NCBI Taxonomy" id="430685"/>
    <lineage>
        <taxon>Bacteria</taxon>
        <taxon>Bacillati</taxon>
        <taxon>Actinomycetota</taxon>
        <taxon>Actinomycetes</taxon>
        <taxon>Streptosporangiales</taxon>
        <taxon>Thermomonosporaceae</taxon>
        <taxon>Actinomadura</taxon>
    </lineage>
</organism>
<reference evidence="3" key="1">
    <citation type="journal article" date="2019" name="Int. J. Syst. Evol. Microbiol.">
        <title>The Global Catalogue of Microorganisms (GCM) 10K type strain sequencing project: providing services to taxonomists for standard genome sequencing and annotation.</title>
        <authorList>
            <consortium name="The Broad Institute Genomics Platform"/>
            <consortium name="The Broad Institute Genome Sequencing Center for Infectious Disease"/>
            <person name="Wu L."/>
            <person name="Ma J."/>
        </authorList>
    </citation>
    <scope>NUCLEOTIDE SEQUENCE [LARGE SCALE GENOMIC DNA]</scope>
    <source>
        <strain evidence="3">JCM 16702</strain>
    </source>
</reference>
<evidence type="ECO:0000256" key="1">
    <source>
        <dbReference type="SAM" id="MobiDB-lite"/>
    </source>
</evidence>
<evidence type="ECO:0000313" key="3">
    <source>
        <dbReference type="Proteomes" id="UP001500683"/>
    </source>
</evidence>
<dbReference type="Proteomes" id="UP001500683">
    <property type="component" value="Unassembled WGS sequence"/>
</dbReference>
<feature type="region of interest" description="Disordered" evidence="1">
    <location>
        <begin position="1"/>
        <end position="78"/>
    </location>
</feature>
<accession>A0ABP7VZ15</accession>
<proteinExistence type="predicted"/>
<evidence type="ECO:0000313" key="2">
    <source>
        <dbReference type="EMBL" id="GAA4077173.1"/>
    </source>
</evidence>
<dbReference type="EMBL" id="BAAAZG010000024">
    <property type="protein sequence ID" value="GAA4077173.1"/>
    <property type="molecule type" value="Genomic_DNA"/>
</dbReference>
<name>A0ABP7VZ15_9ACTN</name>
<sequence length="78" mass="8244">MTNPTAPDTGAGVGSPKTAISPGSSPDASPLPEPAQVIPRTAEQSHDDRHCSFPRRPAPSGSVIASDRDQVLFHMQRR</sequence>
<gene>
    <name evidence="2" type="ORF">GCM10022214_38470</name>
</gene>